<feature type="compositionally biased region" description="Acidic residues" evidence="1">
    <location>
        <begin position="67"/>
        <end position="85"/>
    </location>
</feature>
<dbReference type="Pfam" id="PF22883">
    <property type="entry name" value="Consortin_N"/>
    <property type="match status" value="1"/>
</dbReference>
<dbReference type="GO" id="GO:0030133">
    <property type="term" value="C:transport vesicle"/>
    <property type="evidence" value="ECO:0007669"/>
    <property type="project" value="TreeGrafter"/>
</dbReference>
<dbReference type="GO" id="GO:0005886">
    <property type="term" value="C:plasma membrane"/>
    <property type="evidence" value="ECO:0007669"/>
    <property type="project" value="TreeGrafter"/>
</dbReference>
<accession>A0A553NJZ6</accession>
<dbReference type="AlphaFoldDB" id="A0A553NJZ6"/>
<dbReference type="GO" id="GO:0005802">
    <property type="term" value="C:trans-Golgi network"/>
    <property type="evidence" value="ECO:0007669"/>
    <property type="project" value="InterPro"/>
</dbReference>
<protein>
    <submittedName>
        <fullName evidence="5">Uncharacterized protein</fullName>
    </submittedName>
</protein>
<keyword evidence="2" id="KW-0472">Membrane</keyword>
<keyword evidence="2" id="KW-1133">Transmembrane helix</keyword>
<sequence>MEDGQWQSDVPMMRGGGSDPDFLNQSESSQSPDENHNRLLEEEEEVEQGPRGGHRPLRQENTHNNGEDEDYDSSRVEDEEDEEMDSNSGAFSPELDGRMRDSPTSSPSPTVSEQLLSPEEPPLGDAASPLTFFHTLTFPWSLEELEEQGDHPLLPQRLHQIAEAFIAEENYERALRFLHLETLYHERLLANLCALQHQWEKRLSLSGRGVDVQRERDSDLDTEELEKLRRICRTHSRPASSSEQCDTSKVQKNSVIRETRGLQGISCSSGRIMEDQSPSEAQQELVQTEECSSSNPQSHQPPTRDPSSSSPADRVQVEENTSISDSLRDADAEPEEAVDSAQPQPDTLGPGALMDTGQDEVESVPLDQQVEEEMLKSEDDGEPPDVSGNPAQLEQEDFGNGVEMLDVLNVSMLDDMAKRIQVEEITPAAGLVSILKRRASDEGTISSTPAATKPFSKRKVRFQEPENGIEHDEVGGDSWLLLLLLCLATVVISVGGTALYCTFGDAQSSVCTDFSHNMDIYMGRVQRGMDELKHWLSSSS</sequence>
<name>A0A553NJZ6_9TELE</name>
<gene>
    <name evidence="5" type="ORF">DNTS_029332</name>
</gene>
<feature type="compositionally biased region" description="Polar residues" evidence="1">
    <location>
        <begin position="237"/>
        <end position="254"/>
    </location>
</feature>
<dbReference type="InterPro" id="IPR028129">
    <property type="entry name" value="Consortin_C"/>
</dbReference>
<reference evidence="5 6" key="1">
    <citation type="journal article" date="2019" name="Sci. Data">
        <title>Hybrid genome assembly and annotation of Danionella translucida.</title>
        <authorList>
            <person name="Kadobianskyi M."/>
            <person name="Schulze L."/>
            <person name="Schuelke M."/>
            <person name="Judkewitz B."/>
        </authorList>
    </citation>
    <scope>NUCLEOTIDE SEQUENCE [LARGE SCALE GENOMIC DNA]</scope>
    <source>
        <strain evidence="5 6">Bolton</strain>
    </source>
</reference>
<dbReference type="PANTHER" id="PTHR28581">
    <property type="entry name" value="CONSORTIN"/>
    <property type="match status" value="1"/>
</dbReference>
<feature type="domain" description="Consortin C-terminal" evidence="3">
    <location>
        <begin position="424"/>
        <end position="537"/>
    </location>
</feature>
<dbReference type="OrthoDB" id="9894200at2759"/>
<feature type="compositionally biased region" description="Polar residues" evidence="1">
    <location>
        <begin position="23"/>
        <end position="32"/>
    </location>
</feature>
<evidence type="ECO:0000313" key="5">
    <source>
        <dbReference type="EMBL" id="TRY65772.1"/>
    </source>
</evidence>
<organism evidence="5 6">
    <name type="scientific">Danionella cerebrum</name>
    <dbReference type="NCBI Taxonomy" id="2873325"/>
    <lineage>
        <taxon>Eukaryota</taxon>
        <taxon>Metazoa</taxon>
        <taxon>Chordata</taxon>
        <taxon>Craniata</taxon>
        <taxon>Vertebrata</taxon>
        <taxon>Euteleostomi</taxon>
        <taxon>Actinopterygii</taxon>
        <taxon>Neopterygii</taxon>
        <taxon>Teleostei</taxon>
        <taxon>Ostariophysi</taxon>
        <taxon>Cypriniformes</taxon>
        <taxon>Danionidae</taxon>
        <taxon>Danioninae</taxon>
        <taxon>Danionella</taxon>
    </lineage>
</organism>
<evidence type="ECO:0000256" key="2">
    <source>
        <dbReference type="SAM" id="Phobius"/>
    </source>
</evidence>
<feature type="region of interest" description="Disordered" evidence="1">
    <location>
        <begin position="372"/>
        <end position="394"/>
    </location>
</feature>
<feature type="domain" description="Consortin N-terminal" evidence="4">
    <location>
        <begin position="150"/>
        <end position="201"/>
    </location>
</feature>
<dbReference type="PANTHER" id="PTHR28581:SF1">
    <property type="entry name" value="CONSORTIN"/>
    <property type="match status" value="1"/>
</dbReference>
<evidence type="ECO:0000259" key="4">
    <source>
        <dbReference type="Pfam" id="PF22883"/>
    </source>
</evidence>
<feature type="region of interest" description="Disordered" evidence="1">
    <location>
        <begin position="1"/>
        <end position="128"/>
    </location>
</feature>
<dbReference type="EMBL" id="SRMA01026897">
    <property type="protein sequence ID" value="TRY65772.1"/>
    <property type="molecule type" value="Genomic_DNA"/>
</dbReference>
<dbReference type="STRING" id="623744.A0A553NJZ6"/>
<keyword evidence="6" id="KW-1185">Reference proteome</keyword>
<evidence type="ECO:0000256" key="1">
    <source>
        <dbReference type="SAM" id="MobiDB-lite"/>
    </source>
</evidence>
<feature type="compositionally biased region" description="Polar residues" evidence="1">
    <location>
        <begin position="276"/>
        <end position="311"/>
    </location>
</feature>
<dbReference type="GO" id="GO:0042998">
    <property type="term" value="P:positive regulation of Golgi to plasma membrane protein transport"/>
    <property type="evidence" value="ECO:0007669"/>
    <property type="project" value="InterPro"/>
</dbReference>
<comment type="caution">
    <text evidence="5">The sequence shown here is derived from an EMBL/GenBank/DDBJ whole genome shotgun (WGS) entry which is preliminary data.</text>
</comment>
<evidence type="ECO:0000259" key="3">
    <source>
        <dbReference type="Pfam" id="PF15281"/>
    </source>
</evidence>
<dbReference type="Pfam" id="PF15281">
    <property type="entry name" value="Consortin_C"/>
    <property type="match status" value="1"/>
</dbReference>
<feature type="compositionally biased region" description="Low complexity" evidence="1">
    <location>
        <begin position="102"/>
        <end position="112"/>
    </location>
</feature>
<proteinExistence type="predicted"/>
<dbReference type="InterPro" id="IPR042318">
    <property type="entry name" value="Consortin"/>
</dbReference>
<feature type="transmembrane region" description="Helical" evidence="2">
    <location>
        <begin position="479"/>
        <end position="500"/>
    </location>
</feature>
<dbReference type="GO" id="GO:0071253">
    <property type="term" value="F:connexin binding"/>
    <property type="evidence" value="ECO:0007669"/>
    <property type="project" value="InterPro"/>
</dbReference>
<keyword evidence="2" id="KW-0812">Transmembrane</keyword>
<evidence type="ECO:0000313" key="6">
    <source>
        <dbReference type="Proteomes" id="UP000316079"/>
    </source>
</evidence>
<dbReference type="InterPro" id="IPR054132">
    <property type="entry name" value="Consortin_N"/>
</dbReference>
<feature type="region of interest" description="Disordered" evidence="1">
    <location>
        <begin position="232"/>
        <end position="357"/>
    </location>
</feature>
<dbReference type="Proteomes" id="UP000316079">
    <property type="component" value="Unassembled WGS sequence"/>
</dbReference>